<dbReference type="Proteomes" id="UP001606305">
    <property type="component" value="Unassembled WGS sequence"/>
</dbReference>
<dbReference type="InterPro" id="IPR050789">
    <property type="entry name" value="Diverse_Enzym_Activities"/>
</dbReference>
<proteinExistence type="predicted"/>
<dbReference type="Gene3D" id="3.40.710.10">
    <property type="entry name" value="DD-peptidase/beta-lactamase superfamily"/>
    <property type="match status" value="1"/>
</dbReference>
<accession>A0ABW7G218</accession>
<reference evidence="2 3" key="1">
    <citation type="submission" date="2024-09" db="EMBL/GenBank/DDBJ databases">
        <title>Novel species of the genus Pelomonas and Roseateles isolated from streams.</title>
        <authorList>
            <person name="Lu H."/>
        </authorList>
    </citation>
    <scope>NUCLEOTIDE SEQUENCE [LARGE SCALE GENOMIC DNA]</scope>
    <source>
        <strain evidence="2 3">BYS96W</strain>
    </source>
</reference>
<dbReference type="InterPro" id="IPR001466">
    <property type="entry name" value="Beta-lactam-related"/>
</dbReference>
<dbReference type="Pfam" id="PF00144">
    <property type="entry name" value="Beta-lactamase"/>
    <property type="match status" value="1"/>
</dbReference>
<comment type="caution">
    <text evidence="2">The sequence shown here is derived from an EMBL/GenBank/DDBJ whole genome shotgun (WGS) entry which is preliminary data.</text>
</comment>
<keyword evidence="2" id="KW-0378">Hydrolase</keyword>
<evidence type="ECO:0000259" key="1">
    <source>
        <dbReference type="Pfam" id="PF00144"/>
    </source>
</evidence>
<feature type="domain" description="Beta-lactamase-related" evidence="1">
    <location>
        <begin position="38"/>
        <end position="340"/>
    </location>
</feature>
<dbReference type="PANTHER" id="PTHR43283">
    <property type="entry name" value="BETA-LACTAMASE-RELATED"/>
    <property type="match status" value="1"/>
</dbReference>
<dbReference type="InterPro" id="IPR012338">
    <property type="entry name" value="Beta-lactam/transpept-like"/>
</dbReference>
<dbReference type="GO" id="GO:0016787">
    <property type="term" value="F:hydrolase activity"/>
    <property type="evidence" value="ECO:0007669"/>
    <property type="project" value="UniProtKB-KW"/>
</dbReference>
<dbReference type="PANTHER" id="PTHR43283:SF3">
    <property type="entry name" value="BETA-LACTAMASE FAMILY PROTEIN (AFU_ORTHOLOGUE AFUA_5G07500)"/>
    <property type="match status" value="1"/>
</dbReference>
<sequence>MTLLNRRQTLLAAGSLAFAWPARADEEGLQPLLDARLKVEGVALAAGRLRSGKAEFAGAAARGTQPGADSVFEYGSITKTFTALLLADAVVRGQLKLDDAVEAVLPDGLRLRDSLGQPLRWRDLATHRSGLPRLPDNMTPARVDDPYADYDWASLRLFLKGWQPRIARDTVFGYSNLGFGLLGHALALREDTDYATLLTRRVLMPLGLGEHIGFARPGLLQGHDAQGKPVPAWHFLGVTAGAGALHGSARGLLRYGQAALGGYEHPLREAFALCLRPHAAGSAPINPVGLAWLLAPAGDRTLYNHDGATAGFSSSLWLDPSRGAAGVVLANAQVPVTDLAMHAVDASLPLQDRAALRQPSLTLAPAQVQPLAGVYAMNPQFKLRVRADGARLFAQATGQGEFELFGKAERRFFARVAVLEIEFDADGQALTLYQGGGTARFVRE</sequence>
<dbReference type="RefSeq" id="WP_394486638.1">
    <property type="nucleotide sequence ID" value="NZ_JBIGIA010000002.1"/>
</dbReference>
<name>A0ABW7G218_9BURK</name>
<organism evidence="2 3">
    <name type="scientific">Pelomonas nitida</name>
    <dbReference type="NCBI Taxonomy" id="3299027"/>
    <lineage>
        <taxon>Bacteria</taxon>
        <taxon>Pseudomonadati</taxon>
        <taxon>Pseudomonadota</taxon>
        <taxon>Betaproteobacteria</taxon>
        <taxon>Burkholderiales</taxon>
        <taxon>Sphaerotilaceae</taxon>
        <taxon>Roseateles</taxon>
    </lineage>
</organism>
<evidence type="ECO:0000313" key="3">
    <source>
        <dbReference type="Proteomes" id="UP001606305"/>
    </source>
</evidence>
<protein>
    <submittedName>
        <fullName evidence="2">Serine hydrolase</fullName>
    </submittedName>
</protein>
<keyword evidence="3" id="KW-1185">Reference proteome</keyword>
<evidence type="ECO:0000313" key="2">
    <source>
        <dbReference type="EMBL" id="MFG6455955.1"/>
    </source>
</evidence>
<gene>
    <name evidence="2" type="ORF">ACG00X_03840</name>
</gene>
<dbReference type="EMBL" id="JBIGIA010000002">
    <property type="protein sequence ID" value="MFG6455955.1"/>
    <property type="molecule type" value="Genomic_DNA"/>
</dbReference>
<dbReference type="SUPFAM" id="SSF56601">
    <property type="entry name" value="beta-lactamase/transpeptidase-like"/>
    <property type="match status" value="1"/>
</dbReference>